<proteinExistence type="predicted"/>
<feature type="compositionally biased region" description="Basic and acidic residues" evidence="4">
    <location>
        <begin position="410"/>
        <end position="426"/>
    </location>
</feature>
<feature type="region of interest" description="Disordered" evidence="4">
    <location>
        <begin position="336"/>
        <end position="363"/>
    </location>
</feature>
<evidence type="ECO:0000256" key="4">
    <source>
        <dbReference type="SAM" id="MobiDB-lite"/>
    </source>
</evidence>
<evidence type="ECO:0000313" key="7">
    <source>
        <dbReference type="Proteomes" id="UP000494206"/>
    </source>
</evidence>
<feature type="domain" description="Anaphase-promoting complex subunit 4-like WD40" evidence="5">
    <location>
        <begin position="155"/>
        <end position="213"/>
    </location>
</feature>
<dbReference type="AlphaFoldDB" id="A0A8S1F9U5"/>
<dbReference type="Pfam" id="PF12894">
    <property type="entry name" value="ANAPC4_WD40"/>
    <property type="match status" value="1"/>
</dbReference>
<evidence type="ECO:0000256" key="2">
    <source>
        <dbReference type="ARBA" id="ARBA00022737"/>
    </source>
</evidence>
<feature type="compositionally biased region" description="Polar residues" evidence="4">
    <location>
        <begin position="393"/>
        <end position="409"/>
    </location>
</feature>
<feature type="region of interest" description="Disordered" evidence="4">
    <location>
        <begin position="393"/>
        <end position="451"/>
    </location>
</feature>
<protein>
    <recommendedName>
        <fullName evidence="5">Anaphase-promoting complex subunit 4-like WD40 domain-containing protein</fullName>
    </recommendedName>
</protein>
<gene>
    <name evidence="6" type="ORF">CBOVIS_LOCUS12113</name>
</gene>
<reference evidence="6 7" key="1">
    <citation type="submission" date="2020-04" db="EMBL/GenBank/DDBJ databases">
        <authorList>
            <person name="Laetsch R D."/>
            <person name="Stevens L."/>
            <person name="Kumar S."/>
            <person name="Blaxter L. M."/>
        </authorList>
    </citation>
    <scope>NUCLEOTIDE SEQUENCE [LARGE SCALE GENOMIC DNA]</scope>
</reference>
<keyword evidence="1 3" id="KW-0853">WD repeat</keyword>
<dbReference type="Gene3D" id="2.130.10.10">
    <property type="entry name" value="YVTN repeat-like/Quinoprotein amine dehydrogenase"/>
    <property type="match status" value="2"/>
</dbReference>
<dbReference type="PANTHER" id="PTHR44090:SF1">
    <property type="entry name" value="SUPERKILLER COMPLEX PROTEIN 8"/>
    <property type="match status" value="1"/>
</dbReference>
<name>A0A8S1F9U5_9PELO</name>
<dbReference type="GO" id="GO:0016593">
    <property type="term" value="C:Cdc73/Paf1 complex"/>
    <property type="evidence" value="ECO:0007669"/>
    <property type="project" value="TreeGrafter"/>
</dbReference>
<dbReference type="InterPro" id="IPR001680">
    <property type="entry name" value="WD40_rpt"/>
</dbReference>
<comment type="caution">
    <text evidence="6">The sequence shown here is derived from an EMBL/GenBank/DDBJ whole genome shotgun (WGS) entry which is preliminary data.</text>
</comment>
<dbReference type="PROSITE" id="PS50082">
    <property type="entry name" value="WD_REPEATS_2"/>
    <property type="match status" value="2"/>
</dbReference>
<organism evidence="6 7">
    <name type="scientific">Caenorhabditis bovis</name>
    <dbReference type="NCBI Taxonomy" id="2654633"/>
    <lineage>
        <taxon>Eukaryota</taxon>
        <taxon>Metazoa</taxon>
        <taxon>Ecdysozoa</taxon>
        <taxon>Nematoda</taxon>
        <taxon>Chromadorea</taxon>
        <taxon>Rhabditida</taxon>
        <taxon>Rhabditina</taxon>
        <taxon>Rhabditomorpha</taxon>
        <taxon>Rhabditoidea</taxon>
        <taxon>Rhabditidae</taxon>
        <taxon>Peloderinae</taxon>
        <taxon>Caenorhabditis</taxon>
    </lineage>
</organism>
<keyword evidence="7" id="KW-1185">Reference proteome</keyword>
<dbReference type="PANTHER" id="PTHR44090">
    <property type="entry name" value="WD REPEAT-CONTAINING PROTEIN 61"/>
    <property type="match status" value="1"/>
</dbReference>
<dbReference type="Pfam" id="PF00400">
    <property type="entry name" value="WD40"/>
    <property type="match status" value="2"/>
</dbReference>
<sequence length="451" mass="50583">MVVLDDSLMEEDEVDFAVKMVAKYERAHSRPITGLWSFRFAGQIAFITIAHDSAKLWTLDEDRHRKQANISEKMSLAKWRHAVQSADVSADGKYVVAIGIDSMVHEIELENDVVTNVHDFGYMDAVYVSIASTKNTYITASFSGFLSEIEVGSGKVFRKQPHAFVKNISCLKYSSDMKFLAVGQTDGGIEMHETSTLKSIHKYEVHSMRIRQIVFLPGDERFLSACDDRLIKLHTLAEIGQSDSVRTVKPIRVFSAHDSPVLCLSVDERSGGTRFASSSASGQIFIWHIELSAPICAVPSEHNTMIYGLSFSPSGRHLISAGQDSTICCYCVPPSGEQSPIQSEDEEMYSQRDTYEQSGMDQSTIQDHNTEMYESSQNYATMQESYATDDSQNYEYTNMPTESQEYSQPTDHRSAEHYEATAEEIHPASPDDPQVGEYQTEDHENEYDAVA</sequence>
<dbReference type="Proteomes" id="UP000494206">
    <property type="component" value="Unassembled WGS sequence"/>
</dbReference>
<dbReference type="InterPro" id="IPR051510">
    <property type="entry name" value="SKI8"/>
</dbReference>
<feature type="repeat" description="WD" evidence="3">
    <location>
        <begin position="254"/>
        <end position="290"/>
    </location>
</feature>
<keyword evidence="2" id="KW-0677">Repeat</keyword>
<dbReference type="InterPro" id="IPR024977">
    <property type="entry name" value="Apc4-like_WD40_dom"/>
</dbReference>
<evidence type="ECO:0000256" key="3">
    <source>
        <dbReference type="PROSITE-ProRule" id="PRU00221"/>
    </source>
</evidence>
<dbReference type="EMBL" id="CADEPM010000011">
    <property type="protein sequence ID" value="CAB3410610.1"/>
    <property type="molecule type" value="Genomic_DNA"/>
</dbReference>
<dbReference type="InterPro" id="IPR036322">
    <property type="entry name" value="WD40_repeat_dom_sf"/>
</dbReference>
<dbReference type="SMART" id="SM00320">
    <property type="entry name" value="WD40"/>
    <property type="match status" value="5"/>
</dbReference>
<evidence type="ECO:0000259" key="5">
    <source>
        <dbReference type="Pfam" id="PF12894"/>
    </source>
</evidence>
<evidence type="ECO:0000256" key="1">
    <source>
        <dbReference type="ARBA" id="ARBA00022574"/>
    </source>
</evidence>
<accession>A0A8S1F9U5</accession>
<dbReference type="OrthoDB" id="17410at2759"/>
<dbReference type="SUPFAM" id="SSF50978">
    <property type="entry name" value="WD40 repeat-like"/>
    <property type="match status" value="1"/>
</dbReference>
<feature type="repeat" description="WD" evidence="3">
    <location>
        <begin position="299"/>
        <end position="327"/>
    </location>
</feature>
<evidence type="ECO:0000313" key="6">
    <source>
        <dbReference type="EMBL" id="CAB3410610.1"/>
    </source>
</evidence>
<dbReference type="InterPro" id="IPR015943">
    <property type="entry name" value="WD40/YVTN_repeat-like_dom_sf"/>
</dbReference>